<dbReference type="AlphaFoldDB" id="A0A1I7W8W5"/>
<accession>A0A1I7W8W5</accession>
<proteinExistence type="predicted"/>
<sequence>MTSFGNAAVDIDMVCYFFVFG</sequence>
<organism evidence="1 2">
    <name type="scientific">Heterorhabditis bacteriophora</name>
    <name type="common">Entomopathogenic nematode worm</name>
    <dbReference type="NCBI Taxonomy" id="37862"/>
    <lineage>
        <taxon>Eukaryota</taxon>
        <taxon>Metazoa</taxon>
        <taxon>Ecdysozoa</taxon>
        <taxon>Nematoda</taxon>
        <taxon>Chromadorea</taxon>
        <taxon>Rhabditida</taxon>
        <taxon>Rhabditina</taxon>
        <taxon>Rhabditomorpha</taxon>
        <taxon>Strongyloidea</taxon>
        <taxon>Heterorhabditidae</taxon>
        <taxon>Heterorhabditis</taxon>
    </lineage>
</organism>
<name>A0A1I7W8W5_HETBA</name>
<dbReference type="WBParaSite" id="Hba_01092">
    <property type="protein sequence ID" value="Hba_01092"/>
    <property type="gene ID" value="Hba_01092"/>
</dbReference>
<protein>
    <submittedName>
        <fullName evidence="2">Cytochrome oxidase subunit III</fullName>
    </submittedName>
</protein>
<reference evidence="2" key="1">
    <citation type="submission" date="2016-11" db="UniProtKB">
        <authorList>
            <consortium name="WormBaseParasite"/>
        </authorList>
    </citation>
    <scope>IDENTIFICATION</scope>
</reference>
<evidence type="ECO:0000313" key="1">
    <source>
        <dbReference type="Proteomes" id="UP000095283"/>
    </source>
</evidence>
<dbReference type="Proteomes" id="UP000095283">
    <property type="component" value="Unplaced"/>
</dbReference>
<evidence type="ECO:0000313" key="2">
    <source>
        <dbReference type="WBParaSite" id="Hba_01092"/>
    </source>
</evidence>
<keyword evidence="1" id="KW-1185">Reference proteome</keyword>